<feature type="domain" description="NAD(P)-binding" evidence="2">
    <location>
        <begin position="22"/>
        <end position="155"/>
    </location>
</feature>
<dbReference type="InterPro" id="IPR016040">
    <property type="entry name" value="NAD(P)-bd_dom"/>
</dbReference>
<evidence type="ECO:0000259" key="2">
    <source>
        <dbReference type="Pfam" id="PF13460"/>
    </source>
</evidence>
<dbReference type="STRING" id="569365.A0A0D2A158"/>
<dbReference type="GO" id="GO:0016646">
    <property type="term" value="F:oxidoreductase activity, acting on the CH-NH group of donors, NAD or NADP as acceptor"/>
    <property type="evidence" value="ECO:0007669"/>
    <property type="project" value="TreeGrafter"/>
</dbReference>
<evidence type="ECO:0000313" key="3">
    <source>
        <dbReference type="EMBL" id="KIW34131.1"/>
    </source>
</evidence>
<dbReference type="OrthoDB" id="10250730at2759"/>
<dbReference type="InterPro" id="IPR051606">
    <property type="entry name" value="Polyketide_Oxido-like"/>
</dbReference>
<proteinExistence type="inferred from homology"/>
<sequence>MAATINGEGESSRKSLSVLVVGATGHGGSYLSLELVNRGHFVTGMARRPEKLGTHPLYTPKVFDVVNSPFLELIEEFSRGYDVIVNMFSPHSEGQAALTYMPYIETTRKIFRAAKIARPQYFINVGGAGSLELPKIEPHLCAADSGHFWRAFRQAFADSEAQIQYMEERLGLLGSGLRKLRTTRLRVRDGTATEEDVAFIKEYLQNAFDGDYSQTFVKAGRVTWLFFDGDTSWNWSFVSPPALYRPCRGGEDYHVVEGFIPLREMPDLRFYSGWYKDDPKDIEGRLQGISTVDFVRAVADDAESKFGLQKHWTAWAELEDDTPFPSYVTFDRGVKTREEYAIAV</sequence>
<dbReference type="GeneID" id="27340121"/>
<comment type="similarity">
    <text evidence="1">Belongs to the avfA family.</text>
</comment>
<dbReference type="EMBL" id="KN847040">
    <property type="protein sequence ID" value="KIW34131.1"/>
    <property type="molecule type" value="Genomic_DNA"/>
</dbReference>
<protein>
    <recommendedName>
        <fullName evidence="2">NAD(P)-binding domain-containing protein</fullName>
    </recommendedName>
</protein>
<dbReference type="Pfam" id="PF13460">
    <property type="entry name" value="NAD_binding_10"/>
    <property type="match status" value="1"/>
</dbReference>
<dbReference type="InterPro" id="IPR036291">
    <property type="entry name" value="NAD(P)-bd_dom_sf"/>
</dbReference>
<evidence type="ECO:0000256" key="1">
    <source>
        <dbReference type="ARBA" id="ARBA00038376"/>
    </source>
</evidence>
<keyword evidence="4" id="KW-1185">Reference proteome</keyword>
<dbReference type="SUPFAM" id="SSF51735">
    <property type="entry name" value="NAD(P)-binding Rossmann-fold domains"/>
    <property type="match status" value="1"/>
</dbReference>
<dbReference type="Proteomes" id="UP000054466">
    <property type="component" value="Unassembled WGS sequence"/>
</dbReference>
<dbReference type="PANTHER" id="PTHR43355">
    <property type="entry name" value="FLAVIN REDUCTASE (NADPH)"/>
    <property type="match status" value="1"/>
</dbReference>
<dbReference type="VEuPathDB" id="FungiDB:PV07_00927"/>
<reference evidence="3 4" key="1">
    <citation type="submission" date="2015-01" db="EMBL/GenBank/DDBJ databases">
        <title>The Genome Sequence of Cladophialophora immunda CBS83496.</title>
        <authorList>
            <consortium name="The Broad Institute Genomics Platform"/>
            <person name="Cuomo C."/>
            <person name="de Hoog S."/>
            <person name="Gorbushina A."/>
            <person name="Stielow B."/>
            <person name="Teixiera M."/>
            <person name="Abouelleil A."/>
            <person name="Chapman S.B."/>
            <person name="Priest M."/>
            <person name="Young S.K."/>
            <person name="Wortman J."/>
            <person name="Nusbaum C."/>
            <person name="Birren B."/>
        </authorList>
    </citation>
    <scope>NUCLEOTIDE SEQUENCE [LARGE SCALE GENOMIC DNA]</scope>
    <source>
        <strain evidence="3 4">CBS 83496</strain>
    </source>
</reference>
<accession>A0A0D2A158</accession>
<dbReference type="RefSeq" id="XP_016254347.1">
    <property type="nucleotide sequence ID" value="XM_016387419.1"/>
</dbReference>
<evidence type="ECO:0000313" key="4">
    <source>
        <dbReference type="Proteomes" id="UP000054466"/>
    </source>
</evidence>
<name>A0A0D2A158_9EURO</name>
<organism evidence="3 4">
    <name type="scientific">Cladophialophora immunda</name>
    <dbReference type="NCBI Taxonomy" id="569365"/>
    <lineage>
        <taxon>Eukaryota</taxon>
        <taxon>Fungi</taxon>
        <taxon>Dikarya</taxon>
        <taxon>Ascomycota</taxon>
        <taxon>Pezizomycotina</taxon>
        <taxon>Eurotiomycetes</taxon>
        <taxon>Chaetothyriomycetidae</taxon>
        <taxon>Chaetothyriales</taxon>
        <taxon>Herpotrichiellaceae</taxon>
        <taxon>Cladophialophora</taxon>
    </lineage>
</organism>
<dbReference type="PANTHER" id="PTHR43355:SF2">
    <property type="entry name" value="FLAVIN REDUCTASE (NADPH)"/>
    <property type="match status" value="1"/>
</dbReference>
<gene>
    <name evidence="3" type="ORF">PV07_00927</name>
</gene>
<dbReference type="Gene3D" id="3.40.50.720">
    <property type="entry name" value="NAD(P)-binding Rossmann-like Domain"/>
    <property type="match status" value="1"/>
</dbReference>
<dbReference type="HOGENOM" id="CLU_076412_0_0_1"/>
<dbReference type="AlphaFoldDB" id="A0A0D2A158"/>